<accession>A0A8R1TWJ8</accession>
<dbReference type="Pfam" id="PF26015">
    <property type="entry name" value="Ig_NPH4_3rd"/>
    <property type="match status" value="1"/>
</dbReference>
<dbReference type="Pfam" id="PF26189">
    <property type="entry name" value="Ig_NPHP4_2nd"/>
    <property type="match status" value="1"/>
</dbReference>
<dbReference type="GO" id="GO:0097730">
    <property type="term" value="C:non-motile cilium"/>
    <property type="evidence" value="ECO:0007669"/>
    <property type="project" value="InterPro"/>
</dbReference>
<evidence type="ECO:0000313" key="7">
    <source>
        <dbReference type="Proteomes" id="UP000024404"/>
    </source>
</evidence>
<feature type="domain" description="NPHP4 Ig-like" evidence="3">
    <location>
        <begin position="1098"/>
        <end position="1190"/>
    </location>
</feature>
<sequence length="1192" mass="137458">MLGDKSQTSNANKWYQKLQMCRRVPPRCSSVGGCDKPECYKLSLRNAQLLGLKMDMSYRIHAYFYDKQQKYYFGKPFYGEWCLSDSDSVLFTEEIFFWCSFTDNIDVVLEMVEGEHGEQNLDHLYTAAWTSLPLPLYLGSPKALFFMNSEIEMADLPRKTNISLEIGLQIYQEMYNVLDFIPEWYMFDKWEDIPGLRIFYDDESRTVVPKALKSRTSILSKIKLSFDVDVHKFEQFLLHLMNNDRLYRANRSPADINVKMMEVLERRITIGVHNGLCYVEKPQCLHLNLWENQFCITSEMRRNKLTNKSNLTSHSQSLFMNGSVILNRLFTDGRSALVFSLDYLVGVYSYDGTVHSSQSVMICWGAWCPFTVDIIPDDEITVPLFGGLNINPDERLAFKNSLSFRSDLRFCDQFPRIKITFMYSSFGEEKEKFGGKISFNNEQKCDTYTSVKIHSLPLVRTSSISRASLATLADVSFAPIKDRNGNSPKLVNIQNFPAPDFNVELNDKLNTNETIVQFRAIRMSWGDDCIKTPTAIFFTMEFYRFHTITTERFIIIGYSSLKNFPRTVRYVVDRNSLPDEDKADYSNYLANGHAIIDVWDADSLLPLGKSYIPLKSLLRHGSEAIQADMQSAVVLNNFPELSIITCEILVRIASIGHPCFKQIVRSRTSAVVSRQLTRIGQNENESYRVRAKPLNPIHENSLQRFLTAQRLDINQRYNEIMNDESLGAKNRNSVIKPLITKGSMKRYLFQQELEAYKKLRDEDKASKLLKVVFKAITTEYRIYPKYGQVIFFEYMLQNTEPDPAIIVVDIAQSTLKPLFDVGLWQYYKTVYGIETPLEQDLYEVSRKNEQITEVRIFLKPMETICAPFIYDGFVLPQEQTRNQIIFRKKIGGEPLAVLDLLVESRHNIISNSFRFYHEAEAKISRIIHIAGYKNRVFSIRCTDPLVLISFKNNCDGSQDLHFTCQTGKAPMLRTFTVIFFADQYYSTVLGAWLIHIHAVKQINLNAVRAQLIKVPILLKTGDNYEGSVHFGCSLRNFEIHPSDTVVAQHGNTLEAVVNFLPNFTGSRMILISATDQRTNHLLYQWMIAINVQEANITKMFEVYLQKSGNQTITLAVRNRYSVERSFRISCSHPEYIQIKNDIVTLSGYKVANISITFLLNKGLKLPEVLIFVTNMENNLQEEAYSVKLIYHD</sequence>
<evidence type="ECO:0000259" key="1">
    <source>
        <dbReference type="Pfam" id="PF26015"/>
    </source>
</evidence>
<dbReference type="InterPro" id="IPR058686">
    <property type="entry name" value="Ig_NPHP4_3rd"/>
</dbReference>
<reference evidence="7" key="1">
    <citation type="submission" date="2013-10" db="EMBL/GenBank/DDBJ databases">
        <title>Genome sequencing of Onchocerca volvulus.</title>
        <authorList>
            <person name="Cotton J."/>
            <person name="Tsai J."/>
            <person name="Stanley E."/>
            <person name="Tracey A."/>
            <person name="Holroyd N."/>
            <person name="Lustigman S."/>
            <person name="Berriman M."/>
        </authorList>
    </citation>
    <scope>NUCLEOTIDE SEQUENCE</scope>
</reference>
<dbReference type="EnsemblMetazoa" id="OVOC6930.1">
    <property type="protein sequence ID" value="OVOC6930.1"/>
    <property type="gene ID" value="WBGene00243739"/>
</dbReference>
<dbReference type="Pfam" id="PF26187">
    <property type="entry name" value="Ig_NPHP4_4th"/>
    <property type="match status" value="1"/>
</dbReference>
<dbReference type="GO" id="GO:0097546">
    <property type="term" value="C:ciliary base"/>
    <property type="evidence" value="ECO:0007669"/>
    <property type="project" value="TreeGrafter"/>
</dbReference>
<dbReference type="EMBL" id="CMVM020000181">
    <property type="status" value="NOT_ANNOTATED_CDS"/>
    <property type="molecule type" value="Genomic_DNA"/>
</dbReference>
<proteinExistence type="predicted"/>
<dbReference type="InterPro" id="IPR058687">
    <property type="entry name" value="Ig_NPHP4_1st"/>
</dbReference>
<evidence type="ECO:0000259" key="5">
    <source>
        <dbReference type="Pfam" id="PF26190"/>
    </source>
</evidence>
<protein>
    <recommendedName>
        <fullName evidence="8">Nephrocystin-4</fullName>
    </recommendedName>
</protein>
<dbReference type="InterPro" id="IPR058685">
    <property type="entry name" value="Ig_NPHP4_4th"/>
</dbReference>
<feature type="domain" description="NPHP4 Ig-like" evidence="4">
    <location>
        <begin position="933"/>
        <end position="997"/>
    </location>
</feature>
<dbReference type="GO" id="GO:1904491">
    <property type="term" value="P:protein localization to ciliary transition zone"/>
    <property type="evidence" value="ECO:0007669"/>
    <property type="project" value="TreeGrafter"/>
</dbReference>
<dbReference type="AlphaFoldDB" id="A0A8R1TWJ8"/>
<keyword evidence="7" id="KW-1185">Reference proteome</keyword>
<feature type="domain" description="NPHP4 C2-like" evidence="2">
    <location>
        <begin position="467"/>
        <end position="556"/>
    </location>
</feature>
<dbReference type="GO" id="GO:0036064">
    <property type="term" value="C:ciliary basal body"/>
    <property type="evidence" value="ECO:0007669"/>
    <property type="project" value="TreeGrafter"/>
</dbReference>
<dbReference type="GO" id="GO:0090090">
    <property type="term" value="P:negative regulation of canonical Wnt signaling pathway"/>
    <property type="evidence" value="ECO:0007669"/>
    <property type="project" value="InterPro"/>
</dbReference>
<dbReference type="PANTHER" id="PTHR31043:SF3">
    <property type="entry name" value="NEPHROCYSTIN-4"/>
    <property type="match status" value="1"/>
</dbReference>
<dbReference type="Pfam" id="PF26190">
    <property type="entry name" value="Ig_NPHP4_1st"/>
    <property type="match status" value="1"/>
</dbReference>
<dbReference type="InterPro" id="IPR058765">
    <property type="entry name" value="NPHP4_C2-like"/>
</dbReference>
<dbReference type="OMA" id="PLENINH"/>
<feature type="domain" description="NPHP4 Ig-like" evidence="5">
    <location>
        <begin position="778"/>
        <end position="878"/>
    </location>
</feature>
<dbReference type="InterPro" id="IPR058688">
    <property type="entry name" value="Ig_NPHP4_2nd"/>
</dbReference>
<dbReference type="InterPro" id="IPR029775">
    <property type="entry name" value="NPHP4"/>
</dbReference>
<dbReference type="Pfam" id="PF26186">
    <property type="entry name" value="NPHP4_C2_3rd"/>
    <property type="match status" value="2"/>
</dbReference>
<evidence type="ECO:0000313" key="6">
    <source>
        <dbReference type="EnsemblMetazoa" id="OVOC6930.1"/>
    </source>
</evidence>
<evidence type="ECO:0000259" key="3">
    <source>
        <dbReference type="Pfam" id="PF26187"/>
    </source>
</evidence>
<evidence type="ECO:0008006" key="8">
    <source>
        <dbReference type="Google" id="ProtNLM"/>
    </source>
</evidence>
<reference evidence="6" key="2">
    <citation type="submission" date="2022-06" db="UniProtKB">
        <authorList>
            <consortium name="EnsemblMetazoa"/>
        </authorList>
    </citation>
    <scope>IDENTIFICATION</scope>
</reference>
<dbReference type="PANTHER" id="PTHR31043">
    <property type="entry name" value="NEPHROCYSTIN-4"/>
    <property type="match status" value="1"/>
</dbReference>
<name>A0A8R1TWJ8_ONCVO</name>
<dbReference type="Proteomes" id="UP000024404">
    <property type="component" value="Unassembled WGS sequence"/>
</dbReference>
<dbReference type="GO" id="GO:0035869">
    <property type="term" value="C:ciliary transition zone"/>
    <property type="evidence" value="ECO:0007669"/>
    <property type="project" value="TreeGrafter"/>
</dbReference>
<evidence type="ECO:0000259" key="2">
    <source>
        <dbReference type="Pfam" id="PF26186"/>
    </source>
</evidence>
<organism evidence="6 7">
    <name type="scientific">Onchocerca volvulus</name>
    <dbReference type="NCBI Taxonomy" id="6282"/>
    <lineage>
        <taxon>Eukaryota</taxon>
        <taxon>Metazoa</taxon>
        <taxon>Ecdysozoa</taxon>
        <taxon>Nematoda</taxon>
        <taxon>Chromadorea</taxon>
        <taxon>Rhabditida</taxon>
        <taxon>Spirurina</taxon>
        <taxon>Spiruromorpha</taxon>
        <taxon>Filarioidea</taxon>
        <taxon>Onchocercidae</taxon>
        <taxon>Onchocerca</taxon>
    </lineage>
</organism>
<evidence type="ECO:0000259" key="4">
    <source>
        <dbReference type="Pfam" id="PF26189"/>
    </source>
</evidence>
<feature type="domain" description="NPHP4 C2-like" evidence="2">
    <location>
        <begin position="568"/>
        <end position="640"/>
    </location>
</feature>
<feature type="domain" description="NPHP4 Ig-like" evidence="1">
    <location>
        <begin position="1009"/>
        <end position="1092"/>
    </location>
</feature>